<evidence type="ECO:0000256" key="3">
    <source>
        <dbReference type="PROSITE-ProRule" id="PRU00176"/>
    </source>
</evidence>
<evidence type="ECO:0000256" key="1">
    <source>
        <dbReference type="ARBA" id="ARBA00004123"/>
    </source>
</evidence>
<dbReference type="GO" id="GO:0000785">
    <property type="term" value="C:chromatin"/>
    <property type="evidence" value="ECO:0007669"/>
    <property type="project" value="TreeGrafter"/>
</dbReference>
<dbReference type="EMBL" id="NKXS01006526">
    <property type="protein sequence ID" value="PIN01199.1"/>
    <property type="molecule type" value="Genomic_DNA"/>
</dbReference>
<evidence type="ECO:0000313" key="6">
    <source>
        <dbReference type="EMBL" id="PIN01199.1"/>
    </source>
</evidence>
<keyword evidence="2" id="KW-0539">Nucleus</keyword>
<evidence type="ECO:0000256" key="4">
    <source>
        <dbReference type="SAM" id="MobiDB-lite"/>
    </source>
</evidence>
<comment type="caution">
    <text evidence="6">The sequence shown here is derived from an EMBL/GenBank/DDBJ whole genome shotgun (WGS) entry which is preliminary data.</text>
</comment>
<keyword evidence="3" id="KW-0694">RNA-binding</keyword>
<feature type="domain" description="RRM" evidence="5">
    <location>
        <begin position="131"/>
        <end position="209"/>
    </location>
</feature>
<dbReference type="OrthoDB" id="1875751at2759"/>
<dbReference type="GO" id="GO:0003723">
    <property type="term" value="F:RNA binding"/>
    <property type="evidence" value="ECO:0007669"/>
    <property type="project" value="UniProtKB-UniRule"/>
</dbReference>
<proteinExistence type="predicted"/>
<dbReference type="Pfam" id="PF00076">
    <property type="entry name" value="RRM_1"/>
    <property type="match status" value="2"/>
</dbReference>
<dbReference type="InterPro" id="IPR000504">
    <property type="entry name" value="RRM_dom"/>
</dbReference>
<gene>
    <name evidence="6" type="ORF">CDL12_26298</name>
</gene>
<evidence type="ECO:0000259" key="5">
    <source>
        <dbReference type="PROSITE" id="PS50102"/>
    </source>
</evidence>
<dbReference type="Gene3D" id="3.30.70.330">
    <property type="match status" value="2"/>
</dbReference>
<dbReference type="Proteomes" id="UP000231279">
    <property type="component" value="Unassembled WGS sequence"/>
</dbReference>
<dbReference type="AlphaFoldDB" id="A0A2G9G7B9"/>
<comment type="subcellular location">
    <subcellularLocation>
        <location evidence="1">Nucleus</location>
    </subcellularLocation>
</comment>
<feature type="compositionally biased region" description="Basic and acidic residues" evidence="4">
    <location>
        <begin position="1"/>
        <end position="15"/>
    </location>
</feature>
<evidence type="ECO:0000256" key="2">
    <source>
        <dbReference type="ARBA" id="ARBA00023242"/>
    </source>
</evidence>
<reference evidence="7" key="1">
    <citation type="journal article" date="2018" name="Gigascience">
        <title>Genome assembly of the Pink Ipe (Handroanthus impetiginosus, Bignoniaceae), a highly valued, ecologically keystone Neotropical timber forest tree.</title>
        <authorList>
            <person name="Silva-Junior O.B."/>
            <person name="Grattapaglia D."/>
            <person name="Novaes E."/>
            <person name="Collevatti R.G."/>
        </authorList>
    </citation>
    <scope>NUCLEOTIDE SEQUENCE [LARGE SCALE GENOMIC DNA]</scope>
    <source>
        <strain evidence="7">cv. UFG-1</strain>
    </source>
</reference>
<sequence length="383" mass="39198">MDEHQNASEMEHIPDGEAGDVSGTADGENFGGSHPHTGDGASPGKIFIGGLARETTSAQFIKHFGKYGEITDSVIMKDRKTGQPRGFGFITYADASVVDRVIEDTHVINGKQVEIKRTIPRGASSKDFKTKKIFVGGIPTTVGEDEFRDFFSNFGEVKEQQIMRDHSSGRSRGFGFITFESEQSVDDLLANGNRLEFAGTQVEIKKAEPKKPNLPPPPSRRQMNSRAAAYGGLGDTYGGFRGGGFGGSGFGSGSYRSGGPYGGRASAYGGYGGSEFGAYGGYGAGGYGGPRSDPSLGYSSRFGGGFGRGYDLGGEYGGPGDSYAGYGSGIGGGGGFGGGYGGSFGGGFGGGYGGGGGGSLYGNRGGYGGGGGPGGGRYHPYGR</sequence>
<feature type="domain" description="RRM" evidence="5">
    <location>
        <begin position="44"/>
        <end position="120"/>
    </location>
</feature>
<dbReference type="PANTHER" id="PTHR48033">
    <property type="entry name" value="RNA-BINDING (RRM/RBD/RNP MOTIFS) FAMILY PROTEIN"/>
    <property type="match status" value="1"/>
</dbReference>
<feature type="region of interest" description="Disordered" evidence="4">
    <location>
        <begin position="1"/>
        <end position="44"/>
    </location>
</feature>
<dbReference type="PROSITE" id="PS50102">
    <property type="entry name" value="RRM"/>
    <property type="match status" value="2"/>
</dbReference>
<evidence type="ECO:0000313" key="7">
    <source>
        <dbReference type="Proteomes" id="UP000231279"/>
    </source>
</evidence>
<dbReference type="FunFam" id="3.30.70.330:FF:000051">
    <property type="entry name" value="Heterogeneous nuclear ribonucleoprotein 1"/>
    <property type="match status" value="1"/>
</dbReference>
<dbReference type="InterPro" id="IPR035979">
    <property type="entry name" value="RBD_domain_sf"/>
</dbReference>
<dbReference type="SUPFAM" id="SSF54928">
    <property type="entry name" value="RNA-binding domain, RBD"/>
    <property type="match status" value="2"/>
</dbReference>
<organism evidence="6 7">
    <name type="scientific">Handroanthus impetiginosus</name>
    <dbReference type="NCBI Taxonomy" id="429701"/>
    <lineage>
        <taxon>Eukaryota</taxon>
        <taxon>Viridiplantae</taxon>
        <taxon>Streptophyta</taxon>
        <taxon>Embryophyta</taxon>
        <taxon>Tracheophyta</taxon>
        <taxon>Spermatophyta</taxon>
        <taxon>Magnoliopsida</taxon>
        <taxon>eudicotyledons</taxon>
        <taxon>Gunneridae</taxon>
        <taxon>Pentapetalae</taxon>
        <taxon>asterids</taxon>
        <taxon>lamiids</taxon>
        <taxon>Lamiales</taxon>
        <taxon>Bignoniaceae</taxon>
        <taxon>Crescentiina</taxon>
        <taxon>Tabebuia alliance</taxon>
        <taxon>Handroanthus</taxon>
    </lineage>
</organism>
<dbReference type="STRING" id="429701.A0A2G9G7B9"/>
<accession>A0A2G9G7B9</accession>
<dbReference type="GO" id="GO:0010468">
    <property type="term" value="P:regulation of gene expression"/>
    <property type="evidence" value="ECO:0007669"/>
    <property type="project" value="TreeGrafter"/>
</dbReference>
<dbReference type="PRINTS" id="PR01228">
    <property type="entry name" value="EGGSHELL"/>
</dbReference>
<dbReference type="GO" id="GO:0005654">
    <property type="term" value="C:nucleoplasm"/>
    <property type="evidence" value="ECO:0007669"/>
    <property type="project" value="TreeGrafter"/>
</dbReference>
<protein>
    <submittedName>
        <fullName evidence="6">RNA-binding protein musashi/mRNA cleavage and polyadenylation factor I complex, subunit HRP1</fullName>
    </submittedName>
</protein>
<dbReference type="InterPro" id="IPR012677">
    <property type="entry name" value="Nucleotide-bd_a/b_plait_sf"/>
</dbReference>
<dbReference type="SMART" id="SM00360">
    <property type="entry name" value="RRM"/>
    <property type="match status" value="2"/>
</dbReference>
<keyword evidence="7" id="KW-1185">Reference proteome</keyword>
<dbReference type="PANTHER" id="PTHR48033:SF5">
    <property type="entry name" value="RRM DOMAIN-CONTAINING PROTEIN"/>
    <property type="match status" value="1"/>
</dbReference>
<name>A0A2G9G7B9_9LAMI</name>